<proteinExistence type="predicted"/>
<name>A0A174SK72_9FIRM</name>
<keyword evidence="1" id="KW-0812">Transmembrane</keyword>
<sequence length="36" mass="4189">MLRNIIVVLSLILILIAVTPLYKFFHKKYRTGLSDV</sequence>
<keyword evidence="1" id="KW-1133">Transmembrane helix</keyword>
<reference evidence="2 3" key="1">
    <citation type="submission" date="2015-09" db="EMBL/GenBank/DDBJ databases">
        <authorList>
            <consortium name="Pathogen Informatics"/>
        </authorList>
    </citation>
    <scope>NUCLEOTIDE SEQUENCE [LARGE SCALE GENOMIC DNA]</scope>
    <source>
        <strain evidence="2 3">2789STDY5834911</strain>
    </source>
</reference>
<keyword evidence="1" id="KW-0472">Membrane</keyword>
<dbReference type="Proteomes" id="UP000095712">
    <property type="component" value="Unassembled WGS sequence"/>
</dbReference>
<dbReference type="EMBL" id="CZAW01000052">
    <property type="protein sequence ID" value="CUP98103.1"/>
    <property type="molecule type" value="Genomic_DNA"/>
</dbReference>
<protein>
    <submittedName>
        <fullName evidence="2">Uncharacterized protein</fullName>
    </submittedName>
</protein>
<gene>
    <name evidence="2" type="ORF">ERS852523_03499</name>
</gene>
<dbReference type="AlphaFoldDB" id="A0A174SK72"/>
<accession>A0A174SK72</accession>
<evidence type="ECO:0000313" key="2">
    <source>
        <dbReference type="EMBL" id="CUP98103.1"/>
    </source>
</evidence>
<feature type="transmembrane region" description="Helical" evidence="1">
    <location>
        <begin position="6"/>
        <end position="25"/>
    </location>
</feature>
<organism evidence="2 3">
    <name type="scientific">Blautia wexlerae</name>
    <dbReference type="NCBI Taxonomy" id="418240"/>
    <lineage>
        <taxon>Bacteria</taxon>
        <taxon>Bacillati</taxon>
        <taxon>Bacillota</taxon>
        <taxon>Clostridia</taxon>
        <taxon>Lachnospirales</taxon>
        <taxon>Lachnospiraceae</taxon>
        <taxon>Blautia</taxon>
    </lineage>
</organism>
<evidence type="ECO:0000313" key="3">
    <source>
        <dbReference type="Proteomes" id="UP000095712"/>
    </source>
</evidence>
<evidence type="ECO:0000256" key="1">
    <source>
        <dbReference type="SAM" id="Phobius"/>
    </source>
</evidence>